<dbReference type="PANTHER" id="PTHR44591:SF3">
    <property type="entry name" value="RESPONSE REGULATORY DOMAIN-CONTAINING PROTEIN"/>
    <property type="match status" value="1"/>
</dbReference>
<evidence type="ECO:0000259" key="3">
    <source>
        <dbReference type="PROSITE" id="PS50042"/>
    </source>
</evidence>
<dbReference type="PROSITE" id="PS50110">
    <property type="entry name" value="RESPONSE_REGULATORY"/>
    <property type="match status" value="1"/>
</dbReference>
<sequence>MEDITKVEQKRPKILIIDDEKINIDILLNMLKEDYKLVIAKDGQQAMMRLDLHDGNPDLILLDIVMPGMDGFEVCRRLKANSSTRGIPVIFLTSMTGIDDETKGFEAGAVDFITKPFNPAVVKARVKTHLALYDQNRTMEDMVNKRTEQLQVSTNALEEALRNLQTTEIVPGVYWVQVPGADLYVLCGAPADVVKHMMIKGYISRQTKDGVTFETGPNAILLSEVLIQNGMFSNLAEFPVLQMLYRQGMLLPGHPRNTGVKPLLIGSREQVNAQMNYIYRGNYGLTSVEELVQGGLSPQEAQQMMAIKLKFAFGGIRPTTDFVDTIVVEQAPVEIKNGVYIRRTGFNRYEFQYKGRTTEVDLNLAPDQTYESPYTLGFHDIGRHYFSVIHSGQGDGWDTRRQSMASILVFQGNIYLIDASPGIVFTLKSLGIDISEIKGIFHTHAHDDHFCGLPALIQSDHRIKYYATPVVRASVSRKLSALMSMEEERFFDYFDVSDLQVNQWNDCDGLEVKPVYSPHPVETNILFFRAQDDNGYKTYAHLADIVSLELLKKMCIPPGESAISPTFFDDVKANYLLPVDLKKIDAGGGLIHGQASDFKNDDSGRVVLAHTSTALTNEQKEIGSEAVFGSVDVLIPTQQDYIRRAAYLYLKAFFPTIDEGYLRVLLNTKILRFSAGSLILGKDDTPCVYLILSGSVEFILSSRNIHNLISVGSLIGERALFTDEPQQGSWRAISHVNVMRFSVDFFRGFLKKHDLFDFMKSAVNNIAFLQGTWLFGEGISYMVLNRIAHKIVPTYYNKGERISGGDLRILFLTKEGEVNVYTANGNLVFSCSDGGFFGEDSIVSSLPRQLIFETSTPSTVYHIDGDMLLEIPVVHWKLLEIHSKRRNM</sequence>
<keyword evidence="1 2" id="KW-0597">Phosphoprotein</keyword>
<keyword evidence="6" id="KW-1185">Reference proteome</keyword>
<reference evidence="5 6" key="1">
    <citation type="journal article" date="2020" name="J Geophys Res Biogeosci">
        <title>Magnetotaxis as an Adaptation to Enable Bacterial Shuttling of Microbial Sulfur and Sulfur Cycling Across Aquatic Oxic#Anoxic Interfaces.</title>
        <authorList>
            <person name="Li J."/>
            <person name="Liu P."/>
            <person name="Wang J."/>
            <person name="Roberts A.P."/>
            <person name="Pan Y."/>
        </authorList>
    </citation>
    <scope>NUCLEOTIDE SEQUENCE [LARGE SCALE GENOMIC DNA]</scope>
    <source>
        <strain evidence="5 6">MYR-1_YQ</strain>
    </source>
</reference>
<dbReference type="CDD" id="cd19920">
    <property type="entry name" value="REC_PA4781-like"/>
    <property type="match status" value="1"/>
</dbReference>
<feature type="domain" description="Cyclic nucleotide-binding" evidence="3">
    <location>
        <begin position="804"/>
        <end position="871"/>
    </location>
</feature>
<dbReference type="Proteomes" id="UP001196980">
    <property type="component" value="Unassembled WGS sequence"/>
</dbReference>
<dbReference type="Pfam" id="PF23023">
    <property type="entry name" value="Anti-Pycsar_Apyc1"/>
    <property type="match status" value="1"/>
</dbReference>
<protein>
    <submittedName>
        <fullName evidence="5">Response regulator</fullName>
    </submittedName>
</protein>
<dbReference type="InterPro" id="IPR001789">
    <property type="entry name" value="Sig_transdc_resp-reg_receiver"/>
</dbReference>
<dbReference type="PANTHER" id="PTHR44591">
    <property type="entry name" value="STRESS RESPONSE REGULATOR PROTEIN 1"/>
    <property type="match status" value="1"/>
</dbReference>
<comment type="caution">
    <text evidence="5">The sequence shown here is derived from an EMBL/GenBank/DDBJ whole genome shotgun (WGS) entry which is preliminary data.</text>
</comment>
<dbReference type="PROSITE" id="PS50042">
    <property type="entry name" value="CNMP_BINDING_3"/>
    <property type="match status" value="2"/>
</dbReference>
<feature type="domain" description="Response regulatory" evidence="4">
    <location>
        <begin position="13"/>
        <end position="130"/>
    </location>
</feature>
<dbReference type="InterPro" id="IPR000595">
    <property type="entry name" value="cNMP-bd_dom"/>
</dbReference>
<feature type="modified residue" description="4-aspartylphosphate" evidence="2">
    <location>
        <position position="63"/>
    </location>
</feature>
<dbReference type="CDD" id="cd00038">
    <property type="entry name" value="CAP_ED"/>
    <property type="match status" value="2"/>
</dbReference>
<evidence type="ECO:0000313" key="6">
    <source>
        <dbReference type="Proteomes" id="UP001196980"/>
    </source>
</evidence>
<dbReference type="Pfam" id="PF00027">
    <property type="entry name" value="cNMP_binding"/>
    <property type="match status" value="1"/>
</dbReference>
<dbReference type="Pfam" id="PF00072">
    <property type="entry name" value="Response_reg"/>
    <property type="match status" value="1"/>
</dbReference>
<gene>
    <name evidence="5" type="ORF">HWQ67_05675</name>
</gene>
<dbReference type="EMBL" id="JABXWD010000070">
    <property type="protein sequence ID" value="MBV6341068.1"/>
    <property type="molecule type" value="Genomic_DNA"/>
</dbReference>
<dbReference type="SMART" id="SM00448">
    <property type="entry name" value="REC"/>
    <property type="match status" value="1"/>
</dbReference>
<accession>A0ABS6RWR8</accession>
<name>A0ABS6RWR8_9BACT</name>
<proteinExistence type="predicted"/>
<dbReference type="InterPro" id="IPR050595">
    <property type="entry name" value="Bact_response_regulator"/>
</dbReference>
<evidence type="ECO:0000259" key="4">
    <source>
        <dbReference type="PROSITE" id="PS50110"/>
    </source>
</evidence>
<dbReference type="RefSeq" id="WP_218251680.1">
    <property type="nucleotide sequence ID" value="NZ_JABXWD010000070.1"/>
</dbReference>
<organism evidence="5 6">
    <name type="scientific">Candidatus Magnetobacterium casense</name>
    <dbReference type="NCBI Taxonomy" id="1455061"/>
    <lineage>
        <taxon>Bacteria</taxon>
        <taxon>Pseudomonadati</taxon>
        <taxon>Nitrospirota</taxon>
        <taxon>Thermodesulfovibrionia</taxon>
        <taxon>Thermodesulfovibrionales</taxon>
        <taxon>Candidatus Magnetobacteriaceae</taxon>
        <taxon>Candidatus Magnetobacterium</taxon>
    </lineage>
</organism>
<evidence type="ECO:0000313" key="5">
    <source>
        <dbReference type="EMBL" id="MBV6341068.1"/>
    </source>
</evidence>
<evidence type="ECO:0000256" key="1">
    <source>
        <dbReference type="ARBA" id="ARBA00022553"/>
    </source>
</evidence>
<feature type="domain" description="Cyclic nucleotide-binding" evidence="3">
    <location>
        <begin position="688"/>
        <end position="750"/>
    </location>
</feature>
<evidence type="ECO:0000256" key="2">
    <source>
        <dbReference type="PROSITE-ProRule" id="PRU00169"/>
    </source>
</evidence>